<name>A0A840I6Q2_9PROT</name>
<evidence type="ECO:0000256" key="8">
    <source>
        <dbReference type="ARBA" id="ARBA00022741"/>
    </source>
</evidence>
<organism evidence="20 21">
    <name type="scientific">Parvularcula dongshanensis</name>
    <dbReference type="NCBI Taxonomy" id="1173995"/>
    <lineage>
        <taxon>Bacteria</taxon>
        <taxon>Pseudomonadati</taxon>
        <taxon>Pseudomonadota</taxon>
        <taxon>Alphaproteobacteria</taxon>
        <taxon>Parvularculales</taxon>
        <taxon>Parvularculaceae</taxon>
        <taxon>Parvularcula</taxon>
    </lineage>
</organism>
<dbReference type="InterPro" id="IPR004358">
    <property type="entry name" value="Sig_transdc_His_kin-like_C"/>
</dbReference>
<dbReference type="SUPFAM" id="SSF55785">
    <property type="entry name" value="PYP-like sensor domain (PAS domain)"/>
    <property type="match status" value="2"/>
</dbReference>
<dbReference type="Pfam" id="PF00072">
    <property type="entry name" value="Response_reg"/>
    <property type="match status" value="2"/>
</dbReference>
<feature type="modified residue" description="4-aspartylphosphate" evidence="14">
    <location>
        <position position="929"/>
    </location>
</feature>
<evidence type="ECO:0000256" key="14">
    <source>
        <dbReference type="PROSITE-ProRule" id="PRU00169"/>
    </source>
</evidence>
<dbReference type="InterPro" id="IPR000014">
    <property type="entry name" value="PAS"/>
</dbReference>
<dbReference type="PANTHER" id="PTHR45339">
    <property type="entry name" value="HYBRID SIGNAL TRANSDUCTION HISTIDINE KINASE J"/>
    <property type="match status" value="1"/>
</dbReference>
<dbReference type="InterPro" id="IPR011006">
    <property type="entry name" value="CheY-like_superfamily"/>
</dbReference>
<dbReference type="PRINTS" id="PR00344">
    <property type="entry name" value="BCTRLSENSOR"/>
</dbReference>
<dbReference type="PROSITE" id="PS50112">
    <property type="entry name" value="PAS"/>
    <property type="match status" value="2"/>
</dbReference>
<dbReference type="CDD" id="cd00130">
    <property type="entry name" value="PAS"/>
    <property type="match status" value="2"/>
</dbReference>
<sequence length="1150" mass="125277">MARLFDETEAGRALRVRLLREFVYLTPILYATITCASMIGAWASWATGHHISAILPAIIGINSAMRFVHWRHAGVERFNEEETDAAFRRIHVTSAAIAFCYSAHMTFLITRGGMSEVMLLACWLSIAGVASSFCLYVMPKLSRFVLITLIAPTGFYLLGQGDGFVQAIGLTMLVLIGLTHLILDAMQRLIGDLQARIALETRQGELTQIALSDFLSASQDYNFETDQQGRLTHVSDNFKKLTGRPCESFLGVPLQRFCDAADPVSAANMPRLRAALETQSGIRDLETRGYNAAGRLVTTLTTAVPILDEHGAFSGYRGWIVDITDRRAAEAELAANEARFRDFAMLAADCLWESDAEGRFSYISDTVTEWTGMTPDAIVGRPLKAFYANETADADGRVRWQEYLTQIESRKPFTDHMMTTRGGRVLATDGVPRYDEDGTYLGFRGCTRDVTEQYNARRAAEKAREALQETNRLLESRIAERTRSLRERTELLGEVLDTMGQGLVVLRPDGRIEMMNDRASVCLPNATWKIGVDYAATYKEGFGRTEDGVSSTSVGDDFDPEAIRTHQPLVHYRRGPDGTAFRENYSPRTGGGYVVALTDMTGDLRREDELRELSDDLRVSKEQAEAASRAKSEFLANMSHEIRTPLNGVLGMAELLIGTELSAKQADMAQVILRSGDSLLTIINDILDFSKLEAGKMSVATEPFSAASAIEDVAAIVSPAAAKKKIDLMVSIQPDLPLRLVGDAGRFRQVITNLAGNAIKFTDKGHVLIAVTGEVDNGEVELTVEIEDTGCGIPDEKLESIFQQFEQVDNSVSRRFEGTGLGLSISKRIAELMGGELRVRSTVGEGSVFTFTVTLPLSDTQQPSALPQVDLGDAPVLVVDDNAVNRRILHEQLSGWGLRVTLASEGAEGLTLAQTRASSKDPFALIILDHHMPDMDGVMLAQRLADDPATAKTPRMILSSAGELDDPALQARLGLYAFLVKPARAQVLQEVVSAALTEGAVRTAGEARAALRAAAPPKSSPDRERVLLVAEDNAVNQLVVKTMLTGSGYAVHFANNGEEAVALFAELSPEVVLMDVSMPIMDGFAATAAIRASGSAGARVPIIGVTAHALADDRQKCLKAGMSDYLAKPIKRELLLEKLLSWTEEDRAAG</sequence>
<dbReference type="Pfam" id="PF02518">
    <property type="entry name" value="HATPase_c"/>
    <property type="match status" value="1"/>
</dbReference>
<keyword evidence="21" id="KW-1185">Reference proteome</keyword>
<dbReference type="InterPro" id="IPR005467">
    <property type="entry name" value="His_kinase_dom"/>
</dbReference>
<feature type="transmembrane region" description="Helical" evidence="15">
    <location>
        <begin position="51"/>
        <end position="69"/>
    </location>
</feature>
<keyword evidence="9" id="KW-0418">Kinase</keyword>
<dbReference type="InterPro" id="IPR035965">
    <property type="entry name" value="PAS-like_dom_sf"/>
</dbReference>
<dbReference type="Proteomes" id="UP000563524">
    <property type="component" value="Unassembled WGS sequence"/>
</dbReference>
<feature type="transmembrane region" description="Helical" evidence="15">
    <location>
        <begin position="141"/>
        <end position="158"/>
    </location>
</feature>
<keyword evidence="8" id="KW-0547">Nucleotide-binding</keyword>
<evidence type="ECO:0000256" key="9">
    <source>
        <dbReference type="ARBA" id="ARBA00022777"/>
    </source>
</evidence>
<dbReference type="Gene3D" id="3.30.565.10">
    <property type="entry name" value="Histidine kinase-like ATPase, C-terminal domain"/>
    <property type="match status" value="1"/>
</dbReference>
<evidence type="ECO:0000256" key="4">
    <source>
        <dbReference type="ARBA" id="ARBA00022475"/>
    </source>
</evidence>
<dbReference type="InterPro" id="IPR013656">
    <property type="entry name" value="PAS_4"/>
</dbReference>
<dbReference type="SUPFAM" id="SSF55874">
    <property type="entry name" value="ATPase domain of HSP90 chaperone/DNA topoisomerase II/histidine kinase"/>
    <property type="match status" value="1"/>
</dbReference>
<dbReference type="EMBL" id="JACHOB010000006">
    <property type="protein sequence ID" value="MBB4659985.1"/>
    <property type="molecule type" value="Genomic_DNA"/>
</dbReference>
<keyword evidence="5 14" id="KW-0597">Phosphoprotein</keyword>
<dbReference type="EC" id="2.7.13.3" evidence="3"/>
<evidence type="ECO:0000256" key="7">
    <source>
        <dbReference type="ARBA" id="ARBA00022692"/>
    </source>
</evidence>
<evidence type="ECO:0000259" key="16">
    <source>
        <dbReference type="PROSITE" id="PS50109"/>
    </source>
</evidence>
<dbReference type="InterPro" id="IPR036890">
    <property type="entry name" value="HATPase_C_sf"/>
</dbReference>
<dbReference type="SMART" id="SM00387">
    <property type="entry name" value="HATPase_c"/>
    <property type="match status" value="1"/>
</dbReference>
<keyword evidence="11 15" id="KW-1133">Transmembrane helix</keyword>
<dbReference type="PROSITE" id="PS50113">
    <property type="entry name" value="PAC"/>
    <property type="match status" value="2"/>
</dbReference>
<evidence type="ECO:0000313" key="20">
    <source>
        <dbReference type="EMBL" id="MBB4659985.1"/>
    </source>
</evidence>
<feature type="domain" description="PAS" evidence="18">
    <location>
        <begin position="336"/>
        <end position="381"/>
    </location>
</feature>
<evidence type="ECO:0000256" key="10">
    <source>
        <dbReference type="ARBA" id="ARBA00022840"/>
    </source>
</evidence>
<evidence type="ECO:0000256" key="6">
    <source>
        <dbReference type="ARBA" id="ARBA00022679"/>
    </source>
</evidence>
<dbReference type="InterPro" id="IPR003594">
    <property type="entry name" value="HATPase_dom"/>
</dbReference>
<dbReference type="GO" id="GO:0005886">
    <property type="term" value="C:plasma membrane"/>
    <property type="evidence" value="ECO:0007669"/>
    <property type="project" value="UniProtKB-SubCell"/>
</dbReference>
<feature type="domain" description="PAS" evidence="18">
    <location>
        <begin position="207"/>
        <end position="251"/>
    </location>
</feature>
<dbReference type="AlphaFoldDB" id="A0A840I6Q2"/>
<evidence type="ECO:0000256" key="3">
    <source>
        <dbReference type="ARBA" id="ARBA00012438"/>
    </source>
</evidence>
<dbReference type="InterPro" id="IPR001789">
    <property type="entry name" value="Sig_transdc_resp-reg_receiver"/>
</dbReference>
<dbReference type="SMART" id="SM00091">
    <property type="entry name" value="PAS"/>
    <property type="match status" value="2"/>
</dbReference>
<dbReference type="CDD" id="cd00156">
    <property type="entry name" value="REC"/>
    <property type="match status" value="1"/>
</dbReference>
<dbReference type="SMART" id="SM00388">
    <property type="entry name" value="HisKA"/>
    <property type="match status" value="1"/>
</dbReference>
<evidence type="ECO:0000256" key="11">
    <source>
        <dbReference type="ARBA" id="ARBA00022989"/>
    </source>
</evidence>
<protein>
    <recommendedName>
        <fullName evidence="3">histidine kinase</fullName>
        <ecNumber evidence="3">2.7.13.3</ecNumber>
    </recommendedName>
</protein>
<dbReference type="FunFam" id="3.30.565.10:FF:000078">
    <property type="entry name" value="Two-component sensor histidine kinase"/>
    <property type="match status" value="1"/>
</dbReference>
<dbReference type="InterPro" id="IPR000700">
    <property type="entry name" value="PAS-assoc_C"/>
</dbReference>
<dbReference type="Pfam" id="PF13426">
    <property type="entry name" value="PAS_9"/>
    <property type="match status" value="1"/>
</dbReference>
<keyword evidence="10" id="KW-0067">ATP-binding</keyword>
<dbReference type="GO" id="GO:0000155">
    <property type="term" value="F:phosphorelay sensor kinase activity"/>
    <property type="evidence" value="ECO:0007669"/>
    <property type="project" value="InterPro"/>
</dbReference>
<dbReference type="SMART" id="SM00448">
    <property type="entry name" value="REC"/>
    <property type="match status" value="2"/>
</dbReference>
<dbReference type="CDD" id="cd16922">
    <property type="entry name" value="HATPase_EvgS-ArcB-TorS-like"/>
    <property type="match status" value="1"/>
</dbReference>
<dbReference type="CDD" id="cd00082">
    <property type="entry name" value="HisKA"/>
    <property type="match status" value="1"/>
</dbReference>
<evidence type="ECO:0000256" key="2">
    <source>
        <dbReference type="ARBA" id="ARBA00004651"/>
    </source>
</evidence>
<feature type="domain" description="Histidine kinase" evidence="16">
    <location>
        <begin position="637"/>
        <end position="859"/>
    </location>
</feature>
<dbReference type="GO" id="GO:0005524">
    <property type="term" value="F:ATP binding"/>
    <property type="evidence" value="ECO:0007669"/>
    <property type="project" value="UniProtKB-KW"/>
</dbReference>
<feature type="transmembrane region" description="Helical" evidence="15">
    <location>
        <begin position="117"/>
        <end position="136"/>
    </location>
</feature>
<dbReference type="PANTHER" id="PTHR45339:SF1">
    <property type="entry name" value="HYBRID SIGNAL TRANSDUCTION HISTIDINE KINASE J"/>
    <property type="match status" value="1"/>
</dbReference>
<accession>A0A840I6Q2</accession>
<dbReference type="PROSITE" id="PS50110">
    <property type="entry name" value="RESPONSE_REGULATORY"/>
    <property type="match status" value="2"/>
</dbReference>
<comment type="catalytic activity">
    <reaction evidence="1">
        <text>ATP + protein L-histidine = ADP + protein N-phospho-L-histidine.</text>
        <dbReference type="EC" id="2.7.13.3"/>
    </reaction>
</comment>
<feature type="domain" description="Response regulatory" evidence="17">
    <location>
        <begin position="1026"/>
        <end position="1143"/>
    </location>
</feature>
<comment type="caution">
    <text evidence="20">The sequence shown here is derived from an EMBL/GenBank/DDBJ whole genome shotgun (WGS) entry which is preliminary data.</text>
</comment>
<dbReference type="SUPFAM" id="SSF47384">
    <property type="entry name" value="Homodimeric domain of signal transducing histidine kinase"/>
    <property type="match status" value="1"/>
</dbReference>
<comment type="subcellular location">
    <subcellularLocation>
        <location evidence="2">Cell membrane</location>
        <topology evidence="2">Multi-pass membrane protein</topology>
    </subcellularLocation>
</comment>
<dbReference type="RefSeq" id="WP_183819146.1">
    <property type="nucleotide sequence ID" value="NZ_JACHOB010000006.1"/>
</dbReference>
<dbReference type="SMART" id="SM00086">
    <property type="entry name" value="PAC"/>
    <property type="match status" value="2"/>
</dbReference>
<feature type="domain" description="PAC" evidence="19">
    <location>
        <begin position="283"/>
        <end position="335"/>
    </location>
</feature>
<dbReference type="PROSITE" id="PS50109">
    <property type="entry name" value="HIS_KIN"/>
    <property type="match status" value="1"/>
</dbReference>
<dbReference type="Pfam" id="PF08448">
    <property type="entry name" value="PAS_4"/>
    <property type="match status" value="1"/>
</dbReference>
<dbReference type="InterPro" id="IPR036097">
    <property type="entry name" value="HisK_dim/P_sf"/>
</dbReference>
<proteinExistence type="predicted"/>
<dbReference type="FunFam" id="1.10.287.130:FF:000003">
    <property type="entry name" value="Histidine kinase"/>
    <property type="match status" value="1"/>
</dbReference>
<dbReference type="Gene3D" id="3.40.50.2300">
    <property type="match status" value="2"/>
</dbReference>
<keyword evidence="4" id="KW-1003">Cell membrane</keyword>
<keyword evidence="13 15" id="KW-0472">Membrane</keyword>
<dbReference type="CDD" id="cd17546">
    <property type="entry name" value="REC_hyHK_CKI1_RcsC-like"/>
    <property type="match status" value="1"/>
</dbReference>
<evidence type="ECO:0000256" key="12">
    <source>
        <dbReference type="ARBA" id="ARBA00023012"/>
    </source>
</evidence>
<dbReference type="InterPro" id="IPR001610">
    <property type="entry name" value="PAC"/>
</dbReference>
<evidence type="ECO:0000256" key="15">
    <source>
        <dbReference type="SAM" id="Phobius"/>
    </source>
</evidence>
<feature type="transmembrane region" description="Helical" evidence="15">
    <location>
        <begin position="22"/>
        <end position="45"/>
    </location>
</feature>
<reference evidence="20 21" key="1">
    <citation type="submission" date="2020-08" db="EMBL/GenBank/DDBJ databases">
        <title>Genomic Encyclopedia of Type Strains, Phase IV (KMG-IV): sequencing the most valuable type-strain genomes for metagenomic binning, comparative biology and taxonomic classification.</title>
        <authorList>
            <person name="Goeker M."/>
        </authorList>
    </citation>
    <scope>NUCLEOTIDE SEQUENCE [LARGE SCALE GENOMIC DNA]</scope>
    <source>
        <strain evidence="20 21">DSM 102850</strain>
    </source>
</reference>
<gene>
    <name evidence="20" type="ORF">GGQ59_002529</name>
</gene>
<evidence type="ECO:0000256" key="1">
    <source>
        <dbReference type="ARBA" id="ARBA00000085"/>
    </source>
</evidence>
<dbReference type="Pfam" id="PF00512">
    <property type="entry name" value="HisKA"/>
    <property type="match status" value="1"/>
</dbReference>
<keyword evidence="7 15" id="KW-0812">Transmembrane</keyword>
<evidence type="ECO:0000259" key="18">
    <source>
        <dbReference type="PROSITE" id="PS50112"/>
    </source>
</evidence>
<feature type="modified residue" description="4-aspartylphosphate" evidence="14">
    <location>
        <position position="1075"/>
    </location>
</feature>
<evidence type="ECO:0000259" key="19">
    <source>
        <dbReference type="PROSITE" id="PS50113"/>
    </source>
</evidence>
<dbReference type="SUPFAM" id="SSF52172">
    <property type="entry name" value="CheY-like"/>
    <property type="match status" value="2"/>
</dbReference>
<keyword evidence="6" id="KW-0808">Transferase</keyword>
<dbReference type="InterPro" id="IPR003661">
    <property type="entry name" value="HisK_dim/P_dom"/>
</dbReference>
<feature type="transmembrane region" description="Helical" evidence="15">
    <location>
        <begin position="90"/>
        <end position="111"/>
    </location>
</feature>
<dbReference type="Gene3D" id="1.10.287.130">
    <property type="match status" value="1"/>
</dbReference>
<feature type="domain" description="Response regulatory" evidence="17">
    <location>
        <begin position="875"/>
        <end position="996"/>
    </location>
</feature>
<evidence type="ECO:0000259" key="17">
    <source>
        <dbReference type="PROSITE" id="PS50110"/>
    </source>
</evidence>
<evidence type="ECO:0000256" key="5">
    <source>
        <dbReference type="ARBA" id="ARBA00022553"/>
    </source>
</evidence>
<dbReference type="Gene3D" id="3.30.450.20">
    <property type="entry name" value="PAS domain"/>
    <property type="match status" value="3"/>
</dbReference>
<feature type="domain" description="PAC" evidence="19">
    <location>
        <begin position="411"/>
        <end position="462"/>
    </location>
</feature>
<dbReference type="NCBIfam" id="TIGR00229">
    <property type="entry name" value="sensory_box"/>
    <property type="match status" value="2"/>
</dbReference>
<evidence type="ECO:0000313" key="21">
    <source>
        <dbReference type="Proteomes" id="UP000563524"/>
    </source>
</evidence>
<evidence type="ECO:0000256" key="13">
    <source>
        <dbReference type="ARBA" id="ARBA00023136"/>
    </source>
</evidence>
<keyword evidence="12" id="KW-0902">Two-component regulatory system</keyword>